<evidence type="ECO:0000256" key="7">
    <source>
        <dbReference type="ARBA" id="ARBA00023008"/>
    </source>
</evidence>
<evidence type="ECO:0000256" key="4">
    <source>
        <dbReference type="ARBA" id="ARBA00022723"/>
    </source>
</evidence>
<dbReference type="InterPro" id="IPR014755">
    <property type="entry name" value="Cu-Rt/internalin_Ig-like"/>
</dbReference>
<feature type="transmembrane region" description="Helical" evidence="9">
    <location>
        <begin position="377"/>
        <end position="399"/>
    </location>
</feature>
<organism evidence="12">
    <name type="scientific">freshwater metagenome</name>
    <dbReference type="NCBI Taxonomy" id="449393"/>
    <lineage>
        <taxon>unclassified sequences</taxon>
        <taxon>metagenomes</taxon>
        <taxon>ecological metagenomes</taxon>
    </lineage>
</organism>
<dbReference type="Pfam" id="PF04234">
    <property type="entry name" value="CopC"/>
    <property type="match status" value="1"/>
</dbReference>
<evidence type="ECO:0000256" key="3">
    <source>
        <dbReference type="ARBA" id="ARBA00022692"/>
    </source>
</evidence>
<dbReference type="SUPFAM" id="SSF81296">
    <property type="entry name" value="E set domains"/>
    <property type="match status" value="1"/>
</dbReference>
<dbReference type="EMBL" id="CAFBLP010000123">
    <property type="protein sequence ID" value="CAB4893006.1"/>
    <property type="molecule type" value="Genomic_DNA"/>
</dbReference>
<dbReference type="Gene3D" id="2.60.40.1220">
    <property type="match status" value="1"/>
</dbReference>
<evidence type="ECO:0000256" key="5">
    <source>
        <dbReference type="ARBA" id="ARBA00022729"/>
    </source>
</evidence>
<dbReference type="GO" id="GO:0005886">
    <property type="term" value="C:plasma membrane"/>
    <property type="evidence" value="ECO:0007669"/>
    <property type="project" value="UniProtKB-SubCell"/>
</dbReference>
<sequence length="545" mass="56281">MKSNVFRRVGSAAVIALLGSIAGVAMFGVGRADAHAGLEASTPAASSVLDSSPPLIALNFDEDIEVPLASITLYDQNGTLLPLGSPRAGTDGSIVEASVPTVGDGTYAVVWRVTSADGHVVNGAFSFQIGTGGGVDSAQLINSVLNGARAEPGVGRGLGFARFASFLGAALLIGGLFMVMTADVDAEHARPTRRLLWCGWVLLGVAAFANFALLGANSQAGSISDMFNTSVWGDVAGTRTGGLLLMRLGLVVAFIPVLLFVNRSQRTWWPLSVPLLGLLTVFTFSGAGHPSVTTPPALWMGVDAVHFGAIAVWIGALAMMAFGGRAWLRDEHLVRSVKAFSRMATIGIPLIVISGVVQTWKLAGGFGNLTDTTWGRILLAKSAVAVLLVTLGGASRWLLKHEGPGGLRRMVITETLCGLAVLGLAAGLVAQPPTLAERSKVFTASLTEAGVIVDVSITPGRVGSNEVHLVITPPGGNLTPVVGTTARMSLPARGIPSVPVTLQASGSNHYTGSITLPFAGEWTLEIVVEPKANQTVLLSSAVPIP</sequence>
<feature type="transmembrane region" description="Helical" evidence="9">
    <location>
        <begin position="194"/>
        <end position="216"/>
    </location>
</feature>
<dbReference type="InterPro" id="IPR014756">
    <property type="entry name" value="Ig_E-set"/>
</dbReference>
<evidence type="ECO:0000313" key="12">
    <source>
        <dbReference type="EMBL" id="CAB4893006.1"/>
    </source>
</evidence>
<dbReference type="GO" id="GO:0046688">
    <property type="term" value="P:response to copper ion"/>
    <property type="evidence" value="ECO:0007669"/>
    <property type="project" value="InterPro"/>
</dbReference>
<gene>
    <name evidence="12" type="ORF">UFOPK3376_02990</name>
</gene>
<evidence type="ECO:0000256" key="9">
    <source>
        <dbReference type="SAM" id="Phobius"/>
    </source>
</evidence>
<dbReference type="Pfam" id="PF05425">
    <property type="entry name" value="CopD"/>
    <property type="match status" value="1"/>
</dbReference>
<keyword evidence="3 9" id="KW-0812">Transmembrane</keyword>
<dbReference type="InterPro" id="IPR007348">
    <property type="entry name" value="CopC_dom"/>
</dbReference>
<dbReference type="GO" id="GO:0006825">
    <property type="term" value="P:copper ion transport"/>
    <property type="evidence" value="ECO:0007669"/>
    <property type="project" value="InterPro"/>
</dbReference>
<feature type="domain" description="CopC" evidence="10">
    <location>
        <begin position="35"/>
        <end position="129"/>
    </location>
</feature>
<dbReference type="InterPro" id="IPR032694">
    <property type="entry name" value="CopC/D"/>
</dbReference>
<evidence type="ECO:0000259" key="11">
    <source>
        <dbReference type="Pfam" id="PF05425"/>
    </source>
</evidence>
<dbReference type="PANTHER" id="PTHR34820">
    <property type="entry name" value="INNER MEMBRANE PROTEIN YEBZ"/>
    <property type="match status" value="1"/>
</dbReference>
<dbReference type="GO" id="GO:0005507">
    <property type="term" value="F:copper ion binding"/>
    <property type="evidence" value="ECO:0007669"/>
    <property type="project" value="InterPro"/>
</dbReference>
<reference evidence="12" key="1">
    <citation type="submission" date="2020-05" db="EMBL/GenBank/DDBJ databases">
        <authorList>
            <person name="Chiriac C."/>
            <person name="Salcher M."/>
            <person name="Ghai R."/>
            <person name="Kavagutti S V."/>
        </authorList>
    </citation>
    <scope>NUCLEOTIDE SEQUENCE</scope>
</reference>
<feature type="domain" description="Copper resistance protein D" evidence="11">
    <location>
        <begin position="336"/>
        <end position="428"/>
    </location>
</feature>
<keyword evidence="4" id="KW-0479">Metal-binding</keyword>
<feature type="transmembrane region" description="Helical" evidence="9">
    <location>
        <begin position="340"/>
        <end position="357"/>
    </location>
</feature>
<evidence type="ECO:0000259" key="10">
    <source>
        <dbReference type="Pfam" id="PF04234"/>
    </source>
</evidence>
<evidence type="ECO:0000256" key="8">
    <source>
        <dbReference type="ARBA" id="ARBA00023136"/>
    </source>
</evidence>
<keyword evidence="6 9" id="KW-1133">Transmembrane helix</keyword>
<dbReference type="AlphaFoldDB" id="A0A6J7FC52"/>
<keyword evidence="8 9" id="KW-0472">Membrane</keyword>
<comment type="subcellular location">
    <subcellularLocation>
        <location evidence="1">Cell membrane</location>
        <topology evidence="1">Multi-pass membrane protein</topology>
    </subcellularLocation>
</comment>
<feature type="transmembrane region" description="Helical" evidence="9">
    <location>
        <begin position="236"/>
        <end position="261"/>
    </location>
</feature>
<evidence type="ECO:0000256" key="2">
    <source>
        <dbReference type="ARBA" id="ARBA00022475"/>
    </source>
</evidence>
<protein>
    <submittedName>
        <fullName evidence="12">Unannotated protein</fullName>
    </submittedName>
</protein>
<proteinExistence type="predicted"/>
<feature type="transmembrane region" description="Helical" evidence="9">
    <location>
        <begin position="307"/>
        <end position="328"/>
    </location>
</feature>
<keyword evidence="2" id="KW-1003">Cell membrane</keyword>
<evidence type="ECO:0000256" key="1">
    <source>
        <dbReference type="ARBA" id="ARBA00004651"/>
    </source>
</evidence>
<evidence type="ECO:0000256" key="6">
    <source>
        <dbReference type="ARBA" id="ARBA00022989"/>
    </source>
</evidence>
<feature type="transmembrane region" description="Helical" evidence="9">
    <location>
        <begin position="163"/>
        <end position="182"/>
    </location>
</feature>
<name>A0A6J7FC52_9ZZZZ</name>
<keyword evidence="5" id="KW-0732">Signal</keyword>
<dbReference type="InterPro" id="IPR008457">
    <property type="entry name" value="Cu-R_CopD_dom"/>
</dbReference>
<dbReference type="PANTHER" id="PTHR34820:SF4">
    <property type="entry name" value="INNER MEMBRANE PROTEIN YEBZ"/>
    <property type="match status" value="1"/>
</dbReference>
<feature type="transmembrane region" description="Helical" evidence="9">
    <location>
        <begin position="268"/>
        <end position="287"/>
    </location>
</feature>
<feature type="transmembrane region" description="Helical" evidence="9">
    <location>
        <begin position="411"/>
        <end position="430"/>
    </location>
</feature>
<accession>A0A6J7FC52</accession>
<keyword evidence="7" id="KW-0186">Copper</keyword>
<dbReference type="GO" id="GO:0042597">
    <property type="term" value="C:periplasmic space"/>
    <property type="evidence" value="ECO:0007669"/>
    <property type="project" value="InterPro"/>
</dbReference>